<dbReference type="AlphaFoldDB" id="A0A223HV65"/>
<accession>A0A223HV65</accession>
<evidence type="ECO:0000256" key="1">
    <source>
        <dbReference type="SAM" id="Phobius"/>
    </source>
</evidence>
<gene>
    <name evidence="2" type="ORF">Thert_00100</name>
</gene>
<protein>
    <submittedName>
        <fullName evidence="2">Transposase IS4 family protein</fullName>
    </submittedName>
</protein>
<proteinExistence type="predicted"/>
<name>A0A223HV65_THETR</name>
<keyword evidence="1" id="KW-0812">Transmembrane</keyword>
<evidence type="ECO:0000313" key="2">
    <source>
        <dbReference type="EMBL" id="AST56353.1"/>
    </source>
</evidence>
<organism evidence="2 3">
    <name type="scientific">Thermoanaerobacterium thermosaccharolyticum</name>
    <name type="common">Clostridium thermosaccharolyticum</name>
    <dbReference type="NCBI Taxonomy" id="1517"/>
    <lineage>
        <taxon>Bacteria</taxon>
        <taxon>Bacillati</taxon>
        <taxon>Bacillota</taxon>
        <taxon>Clostridia</taxon>
        <taxon>Thermoanaerobacterales</taxon>
        <taxon>Thermoanaerobacteraceae</taxon>
        <taxon>Thermoanaerobacterium</taxon>
    </lineage>
</organism>
<dbReference type="EMBL" id="CP016893">
    <property type="protein sequence ID" value="AST56353.1"/>
    <property type="molecule type" value="Genomic_DNA"/>
</dbReference>
<sequence length="149" mass="17490">MKVTKSDFESKSVYLSLKEHIGAHFLICFIALVIVRILEYRLKGKYLVTEILECLNKASCSQIKENYYVFDFYNDVLKGIGKELKIDFSKKFMTLGEIKKILGETKKVNFHYNFWAKSKSTKPFILKVLRTFFILLCCKSQDITREMLC</sequence>
<feature type="transmembrane region" description="Helical" evidence="1">
    <location>
        <begin position="20"/>
        <end position="38"/>
    </location>
</feature>
<evidence type="ECO:0000313" key="3">
    <source>
        <dbReference type="Proteomes" id="UP000214975"/>
    </source>
</evidence>
<reference evidence="2 3" key="1">
    <citation type="submission" date="2016-08" db="EMBL/GenBank/DDBJ databases">
        <title>A novel genetic cassette of butanologenic Thermoanaerobacterium thermosaccharolyticum that directly convert cellulose to butanol.</title>
        <authorList>
            <person name="Li T."/>
            <person name="He J."/>
        </authorList>
    </citation>
    <scope>NUCLEOTIDE SEQUENCE [LARGE SCALE GENOMIC DNA]</scope>
    <source>
        <strain evidence="2 3">TG57</strain>
    </source>
</reference>
<keyword evidence="1" id="KW-0472">Membrane</keyword>
<keyword evidence="1" id="KW-1133">Transmembrane helix</keyword>
<dbReference type="Proteomes" id="UP000214975">
    <property type="component" value="Chromosome"/>
</dbReference>